<accession>A0A9Q0BIS4</accession>
<evidence type="ECO:0000256" key="1">
    <source>
        <dbReference type="SAM" id="Phobius"/>
    </source>
</evidence>
<keyword evidence="1" id="KW-1133">Transmembrane helix</keyword>
<gene>
    <name evidence="2" type="ORF">M5D96_013536</name>
</gene>
<sequence>MRRENLFTCAGAAAVDVAASAAVAVAASADVNVGTCPPLLLLLLLLVLVAQYSFVAKVNCFLPQLHSGTSKRAGQHSGHSNGMWQGLKLVFSF</sequence>
<keyword evidence="3" id="KW-1185">Reference proteome</keyword>
<proteinExistence type="predicted"/>
<protein>
    <submittedName>
        <fullName evidence="2">Uncharacterized protein</fullName>
    </submittedName>
</protein>
<feature type="transmembrane region" description="Helical" evidence="1">
    <location>
        <begin position="39"/>
        <end position="62"/>
    </location>
</feature>
<evidence type="ECO:0000313" key="2">
    <source>
        <dbReference type="EMBL" id="KAI8033712.1"/>
    </source>
</evidence>
<comment type="caution">
    <text evidence="2">The sequence shown here is derived from an EMBL/GenBank/DDBJ whole genome shotgun (WGS) entry which is preliminary data.</text>
</comment>
<organism evidence="2 3">
    <name type="scientific">Drosophila gunungcola</name>
    <name type="common">fruit fly</name>
    <dbReference type="NCBI Taxonomy" id="103775"/>
    <lineage>
        <taxon>Eukaryota</taxon>
        <taxon>Metazoa</taxon>
        <taxon>Ecdysozoa</taxon>
        <taxon>Arthropoda</taxon>
        <taxon>Hexapoda</taxon>
        <taxon>Insecta</taxon>
        <taxon>Pterygota</taxon>
        <taxon>Neoptera</taxon>
        <taxon>Endopterygota</taxon>
        <taxon>Diptera</taxon>
        <taxon>Brachycera</taxon>
        <taxon>Muscomorpha</taxon>
        <taxon>Ephydroidea</taxon>
        <taxon>Drosophilidae</taxon>
        <taxon>Drosophila</taxon>
        <taxon>Sophophora</taxon>
    </lineage>
</organism>
<dbReference type="EMBL" id="JAMKOV010000109">
    <property type="protein sequence ID" value="KAI8033712.1"/>
    <property type="molecule type" value="Genomic_DNA"/>
</dbReference>
<reference evidence="2" key="1">
    <citation type="journal article" date="2023" name="Genome Biol. Evol.">
        <title>Long-read-based Genome Assembly of Drosophila gunungcola Reveals Fewer Chemosensory Genes in Flower-breeding Species.</title>
        <authorList>
            <person name="Negi A."/>
            <person name="Liao B.Y."/>
            <person name="Yeh S.D."/>
        </authorList>
    </citation>
    <scope>NUCLEOTIDE SEQUENCE</scope>
    <source>
        <strain evidence="2">Sukarami</strain>
    </source>
</reference>
<keyword evidence="1" id="KW-0472">Membrane</keyword>
<dbReference type="AlphaFoldDB" id="A0A9Q0BIS4"/>
<evidence type="ECO:0000313" key="3">
    <source>
        <dbReference type="Proteomes" id="UP001059596"/>
    </source>
</evidence>
<name>A0A9Q0BIS4_9MUSC</name>
<dbReference type="Proteomes" id="UP001059596">
    <property type="component" value="Unassembled WGS sequence"/>
</dbReference>
<keyword evidence="1" id="KW-0812">Transmembrane</keyword>